<dbReference type="AlphaFoldDB" id="A0A1W1I9H3"/>
<evidence type="ECO:0000313" key="2">
    <source>
        <dbReference type="Proteomes" id="UP000192042"/>
    </source>
</evidence>
<gene>
    <name evidence="1" type="ORF">NSJP_3520</name>
</gene>
<evidence type="ECO:0000313" key="1">
    <source>
        <dbReference type="EMBL" id="SLM49687.1"/>
    </source>
</evidence>
<dbReference type="InterPro" id="IPR036641">
    <property type="entry name" value="HPT_dom_sf"/>
</dbReference>
<dbReference type="RefSeq" id="WP_080887873.1">
    <property type="nucleotide sequence ID" value="NZ_LT828648.1"/>
</dbReference>
<dbReference type="EMBL" id="LT828648">
    <property type="protein sequence ID" value="SLM49687.1"/>
    <property type="molecule type" value="Genomic_DNA"/>
</dbReference>
<sequence length="306" mass="33089">MAGDTSDDFQKELVDLFVQEAQEWLQNIHVALDELQQGPAPERHEALIGILAGGVTNLGGSAATINLPEVEQASFAAIPFIEALKDPLKSFSVQDFLSLCKQLGQIHVALTHATGVSFEAQDTSESNEATQRTVSPEEFLQALCQLQSAQEDGNASERNIVRTMIDQMEAQITAGVQQVGVEAVRDYLQRLSDSEEAFLRALDKSMPGLTAQISSMAESAPGAELEPCLQGVASLRIEAQNLNAVLAASFFSGLHSLLSVSAQYHVRLAAVRVEAIAARLDVVRAIVHRWSDQRRMERAAIGQALS</sequence>
<dbReference type="Gene3D" id="1.20.120.160">
    <property type="entry name" value="HPT domain"/>
    <property type="match status" value="1"/>
</dbReference>
<name>A0A1W1I9H3_9BACT</name>
<accession>A0A1W1I9H3</accession>
<reference evidence="1 2" key="1">
    <citation type="submission" date="2017-03" db="EMBL/GenBank/DDBJ databases">
        <authorList>
            <person name="Afonso C.L."/>
            <person name="Miller P.J."/>
            <person name="Scott M.A."/>
            <person name="Spackman E."/>
            <person name="Goraichik I."/>
            <person name="Dimitrov K.M."/>
            <person name="Suarez D.L."/>
            <person name="Swayne D.E."/>
        </authorList>
    </citation>
    <scope>NUCLEOTIDE SEQUENCE [LARGE SCALE GENOMIC DNA]</scope>
    <source>
        <strain evidence="1">Genome sequencing of Nitrospira japonica strain NJ11</strain>
    </source>
</reference>
<keyword evidence="2" id="KW-1185">Reference proteome</keyword>
<dbReference type="Proteomes" id="UP000192042">
    <property type="component" value="Chromosome I"/>
</dbReference>
<dbReference type="OrthoDB" id="9790929at2"/>
<dbReference type="KEGG" id="nja:NSJP_3520"/>
<protein>
    <recommendedName>
        <fullName evidence="3">HPt domain-containing protein</fullName>
    </recommendedName>
</protein>
<dbReference type="STRING" id="1325564.NSJP_3520"/>
<dbReference type="GO" id="GO:0000160">
    <property type="term" value="P:phosphorelay signal transduction system"/>
    <property type="evidence" value="ECO:0007669"/>
    <property type="project" value="InterPro"/>
</dbReference>
<dbReference type="SUPFAM" id="SSF47226">
    <property type="entry name" value="Histidine-containing phosphotransfer domain, HPT domain"/>
    <property type="match status" value="1"/>
</dbReference>
<organism evidence="1 2">
    <name type="scientific">Nitrospira japonica</name>
    <dbReference type="NCBI Taxonomy" id="1325564"/>
    <lineage>
        <taxon>Bacteria</taxon>
        <taxon>Pseudomonadati</taxon>
        <taxon>Nitrospirota</taxon>
        <taxon>Nitrospiria</taxon>
        <taxon>Nitrospirales</taxon>
        <taxon>Nitrospiraceae</taxon>
        <taxon>Nitrospira</taxon>
    </lineage>
</organism>
<evidence type="ECO:0008006" key="3">
    <source>
        <dbReference type="Google" id="ProtNLM"/>
    </source>
</evidence>
<proteinExistence type="predicted"/>